<keyword evidence="5" id="KW-0418">Kinase</keyword>
<evidence type="ECO:0000256" key="6">
    <source>
        <dbReference type="ARBA" id="ARBA00023012"/>
    </source>
</evidence>
<sequence length="598" mass="62790">MQVTPGVVLTAISAAVSLGVAGYAVRRPAPGARAVAAFSAAIGVWTGASVLQSFATTLDGKLLADQLKYVGIAVIPVAWVSFAAAYSGREHWVTKRTIAALSVVPVAVLVLVATNDHHGLVLADAGLETVGGRVVLDREYGAAFWILTAYTNAVNSVGTVLLIEAAVRVGRRYRRQAFVVLAGATVPWLFTVTALAGVAPIEPEASFGVASLAFAYAISRYGLVELEPVARDRLFDELDDGVLVADDAGRIVDHNPAAERLLGASLSAGDDLRTAVPDAVAEALDADAAEPAAVDGADGTRWLTVQATPVSENRAGDVVVVRDVTELERRRTDLRRENARLERVSDTISHDLRNPLNVASGSIELAAETGSEEDFDRVRDALDRMDDIIESTLRVARSGREDPDETAVSLSAVAERAWQNVPTGDASVDICEDARVRADPDQLESLLENLFRNAVEHGSTSPDSQARQDAVEHGSTGNRTAQQSDDAVEHGAEDSAVTVTVDRTSHGFFVADDGVGLPESERGAVFQRGVTTSDDGTGLGLAIVEDIADTHGWQVTLGESDSGGVRVDVAGVTAADDERDDHATAAGHAGSETARGTD</sequence>
<evidence type="ECO:0000256" key="2">
    <source>
        <dbReference type="ARBA" id="ARBA00012438"/>
    </source>
</evidence>
<keyword evidence="12" id="KW-1185">Reference proteome</keyword>
<dbReference type="PANTHER" id="PTHR43711:SF1">
    <property type="entry name" value="HISTIDINE KINASE 1"/>
    <property type="match status" value="1"/>
</dbReference>
<evidence type="ECO:0000313" key="11">
    <source>
        <dbReference type="EMBL" id="SEW15509.1"/>
    </source>
</evidence>
<evidence type="ECO:0000256" key="1">
    <source>
        <dbReference type="ARBA" id="ARBA00000085"/>
    </source>
</evidence>
<feature type="transmembrane region" description="Helical" evidence="8">
    <location>
        <begin position="34"/>
        <end position="55"/>
    </location>
</feature>
<name>A0A1I0PMD7_9EURY</name>
<feature type="transmembrane region" description="Helical" evidence="8">
    <location>
        <begin position="177"/>
        <end position="199"/>
    </location>
</feature>
<organism evidence="11 12">
    <name type="scientific">Halobacterium jilantaiense</name>
    <dbReference type="NCBI Taxonomy" id="355548"/>
    <lineage>
        <taxon>Archaea</taxon>
        <taxon>Methanobacteriati</taxon>
        <taxon>Methanobacteriota</taxon>
        <taxon>Stenosarchaea group</taxon>
        <taxon>Halobacteria</taxon>
        <taxon>Halobacteriales</taxon>
        <taxon>Halobacteriaceae</taxon>
        <taxon>Halobacterium</taxon>
    </lineage>
</organism>
<dbReference type="CDD" id="cd00082">
    <property type="entry name" value="HisKA"/>
    <property type="match status" value="1"/>
</dbReference>
<dbReference type="InterPro" id="IPR000014">
    <property type="entry name" value="PAS"/>
</dbReference>
<dbReference type="InterPro" id="IPR036890">
    <property type="entry name" value="HATPase_C_sf"/>
</dbReference>
<feature type="transmembrane region" description="Helical" evidence="8">
    <location>
        <begin position="98"/>
        <end position="114"/>
    </location>
</feature>
<evidence type="ECO:0000256" key="3">
    <source>
        <dbReference type="ARBA" id="ARBA00022553"/>
    </source>
</evidence>
<dbReference type="PROSITE" id="PS50112">
    <property type="entry name" value="PAS"/>
    <property type="match status" value="1"/>
</dbReference>
<evidence type="ECO:0000256" key="7">
    <source>
        <dbReference type="SAM" id="MobiDB-lite"/>
    </source>
</evidence>
<dbReference type="InterPro" id="IPR031621">
    <property type="entry name" value="HisKA_7TM"/>
</dbReference>
<feature type="transmembrane region" description="Helical" evidence="8">
    <location>
        <begin position="6"/>
        <end position="25"/>
    </location>
</feature>
<dbReference type="OrthoDB" id="8127at2157"/>
<comment type="catalytic activity">
    <reaction evidence="1">
        <text>ATP + protein L-histidine = ADP + protein N-phospho-L-histidine.</text>
        <dbReference type="EC" id="2.7.13.3"/>
    </reaction>
</comment>
<dbReference type="SUPFAM" id="SSF47384">
    <property type="entry name" value="Homodimeric domain of signal transducing histidine kinase"/>
    <property type="match status" value="1"/>
</dbReference>
<keyword evidence="8" id="KW-0472">Membrane</keyword>
<dbReference type="Gene3D" id="3.30.565.10">
    <property type="entry name" value="Histidine kinase-like ATPase, C-terminal domain"/>
    <property type="match status" value="1"/>
</dbReference>
<dbReference type="Gene3D" id="3.30.450.20">
    <property type="entry name" value="PAS domain"/>
    <property type="match status" value="1"/>
</dbReference>
<dbReference type="RefSeq" id="WP_089668970.1">
    <property type="nucleotide sequence ID" value="NZ_FOJA01000001.1"/>
</dbReference>
<proteinExistence type="predicted"/>
<feature type="compositionally biased region" description="Polar residues" evidence="7">
    <location>
        <begin position="475"/>
        <end position="485"/>
    </location>
</feature>
<dbReference type="Pfam" id="PF13188">
    <property type="entry name" value="PAS_8"/>
    <property type="match status" value="1"/>
</dbReference>
<dbReference type="GO" id="GO:0000155">
    <property type="term" value="F:phosphorelay sensor kinase activity"/>
    <property type="evidence" value="ECO:0007669"/>
    <property type="project" value="InterPro"/>
</dbReference>
<dbReference type="InterPro" id="IPR005467">
    <property type="entry name" value="His_kinase_dom"/>
</dbReference>
<dbReference type="InterPro" id="IPR035965">
    <property type="entry name" value="PAS-like_dom_sf"/>
</dbReference>
<dbReference type="EC" id="2.7.13.3" evidence="2"/>
<feature type="region of interest" description="Disordered" evidence="7">
    <location>
        <begin position="456"/>
        <end position="493"/>
    </location>
</feature>
<gene>
    <name evidence="11" type="ORF">SAMN04487945_1801</name>
</gene>
<feature type="compositionally biased region" description="Polar residues" evidence="7">
    <location>
        <begin position="458"/>
        <end position="467"/>
    </location>
</feature>
<evidence type="ECO:0000259" key="10">
    <source>
        <dbReference type="PROSITE" id="PS50112"/>
    </source>
</evidence>
<dbReference type="STRING" id="355548.SAMN04487945_1801"/>
<reference evidence="11 12" key="1">
    <citation type="submission" date="2016-10" db="EMBL/GenBank/DDBJ databases">
        <authorList>
            <person name="de Groot N.N."/>
        </authorList>
    </citation>
    <scope>NUCLEOTIDE SEQUENCE [LARGE SCALE GENOMIC DNA]</scope>
    <source>
        <strain evidence="11 12">CGMCC 1.5337</strain>
    </source>
</reference>
<dbReference type="Pfam" id="PF00512">
    <property type="entry name" value="HisKA"/>
    <property type="match status" value="1"/>
</dbReference>
<evidence type="ECO:0000259" key="9">
    <source>
        <dbReference type="PROSITE" id="PS50109"/>
    </source>
</evidence>
<dbReference type="AlphaFoldDB" id="A0A1I0PMD7"/>
<dbReference type="Gene3D" id="1.10.287.130">
    <property type="match status" value="1"/>
</dbReference>
<dbReference type="EMBL" id="FOJA01000001">
    <property type="protein sequence ID" value="SEW15509.1"/>
    <property type="molecule type" value="Genomic_DNA"/>
</dbReference>
<dbReference type="Proteomes" id="UP000198518">
    <property type="component" value="Unassembled WGS sequence"/>
</dbReference>
<dbReference type="InterPro" id="IPR036097">
    <property type="entry name" value="HisK_dim/P_sf"/>
</dbReference>
<protein>
    <recommendedName>
        <fullName evidence="2">histidine kinase</fullName>
        <ecNumber evidence="2">2.7.13.3</ecNumber>
    </recommendedName>
</protein>
<evidence type="ECO:0000256" key="8">
    <source>
        <dbReference type="SAM" id="Phobius"/>
    </source>
</evidence>
<dbReference type="Pfam" id="PF16927">
    <property type="entry name" value="HisKA_7TM"/>
    <property type="match status" value="1"/>
</dbReference>
<feature type="transmembrane region" description="Helical" evidence="8">
    <location>
        <begin position="67"/>
        <end position="86"/>
    </location>
</feature>
<keyword evidence="4" id="KW-0808">Transferase</keyword>
<dbReference type="SMART" id="SM00387">
    <property type="entry name" value="HATPase_c"/>
    <property type="match status" value="1"/>
</dbReference>
<accession>A0A1I0PMD7</accession>
<dbReference type="PROSITE" id="PS50109">
    <property type="entry name" value="HIS_KIN"/>
    <property type="match status" value="1"/>
</dbReference>
<keyword evidence="6" id="KW-0902">Two-component regulatory system</keyword>
<dbReference type="InterPro" id="IPR003661">
    <property type="entry name" value="HisK_dim/P_dom"/>
</dbReference>
<dbReference type="SUPFAM" id="SSF55874">
    <property type="entry name" value="ATPase domain of HSP90 chaperone/DNA topoisomerase II/histidine kinase"/>
    <property type="match status" value="1"/>
</dbReference>
<dbReference type="SUPFAM" id="SSF55785">
    <property type="entry name" value="PYP-like sensor domain (PAS domain)"/>
    <property type="match status" value="1"/>
</dbReference>
<evidence type="ECO:0000313" key="12">
    <source>
        <dbReference type="Proteomes" id="UP000198518"/>
    </source>
</evidence>
<feature type="domain" description="Histidine kinase" evidence="9">
    <location>
        <begin position="347"/>
        <end position="569"/>
    </location>
</feature>
<feature type="domain" description="PAS" evidence="10">
    <location>
        <begin position="233"/>
        <end position="263"/>
    </location>
</feature>
<dbReference type="PRINTS" id="PR00344">
    <property type="entry name" value="BCTRLSENSOR"/>
</dbReference>
<evidence type="ECO:0000256" key="4">
    <source>
        <dbReference type="ARBA" id="ARBA00022679"/>
    </source>
</evidence>
<dbReference type="SMART" id="SM00388">
    <property type="entry name" value="HisKA"/>
    <property type="match status" value="1"/>
</dbReference>
<evidence type="ECO:0000256" key="5">
    <source>
        <dbReference type="ARBA" id="ARBA00022777"/>
    </source>
</evidence>
<dbReference type="PANTHER" id="PTHR43711">
    <property type="entry name" value="TWO-COMPONENT HISTIDINE KINASE"/>
    <property type="match status" value="1"/>
</dbReference>
<keyword evidence="8" id="KW-0812">Transmembrane</keyword>
<feature type="transmembrane region" description="Helical" evidence="8">
    <location>
        <begin position="142"/>
        <end position="165"/>
    </location>
</feature>
<dbReference type="InterPro" id="IPR050736">
    <property type="entry name" value="Sensor_HK_Regulatory"/>
</dbReference>
<feature type="region of interest" description="Disordered" evidence="7">
    <location>
        <begin position="573"/>
        <end position="598"/>
    </location>
</feature>
<dbReference type="InterPro" id="IPR004358">
    <property type="entry name" value="Sig_transdc_His_kin-like_C"/>
</dbReference>
<dbReference type="InterPro" id="IPR003594">
    <property type="entry name" value="HATPase_dom"/>
</dbReference>
<dbReference type="Pfam" id="PF02518">
    <property type="entry name" value="HATPase_c"/>
    <property type="match status" value="1"/>
</dbReference>
<keyword evidence="3" id="KW-0597">Phosphoprotein</keyword>
<keyword evidence="8" id="KW-1133">Transmembrane helix</keyword>